<dbReference type="AlphaFoldDB" id="A0A7U3YJ93"/>
<accession>A0A7U3YJ93</accession>
<dbReference type="EMBL" id="CP002364">
    <property type="protein sequence ID" value="ADW16399.1"/>
    <property type="molecule type" value="Genomic_DNA"/>
</dbReference>
<sequence length="115" mass="12804">MERSVLHQNMHLTLVPGGRKTAVAHSFASFAANTDSRRHPSPMVQQLVAMAREQLPQAQRSLSDRECRLLAVDGILAILDHLCNHLNLFKDLVGHRTDMAHGLAKIVAQLEDRHA</sequence>
<reference evidence="1 2" key="1">
    <citation type="journal article" date="2011" name="Stand. Genomic Sci.">
        <title>Complete genome sequence of Desulfobulbus propionicus type strain (1pr3).</title>
        <authorList>
            <person name="Pagani I."/>
            <person name="Lapidus A."/>
            <person name="Nolan M."/>
            <person name="Lucas S."/>
            <person name="Hammon N."/>
            <person name="Deshpande S."/>
            <person name="Cheng J.F."/>
            <person name="Chertkov O."/>
            <person name="Davenport K."/>
            <person name="Tapia R."/>
            <person name="Han C."/>
            <person name="Goodwin L."/>
            <person name="Pitluck S."/>
            <person name="Liolios K."/>
            <person name="Mavromatis K."/>
            <person name="Ivanova N."/>
            <person name="Mikhailova N."/>
            <person name="Pati A."/>
            <person name="Chen A."/>
            <person name="Palaniappan K."/>
            <person name="Land M."/>
            <person name="Hauser L."/>
            <person name="Chang Y.J."/>
            <person name="Jeffries C.D."/>
            <person name="Detter J.C."/>
            <person name="Brambilla E."/>
            <person name="Kannan K.P."/>
            <person name="Djao O.D."/>
            <person name="Rohde M."/>
            <person name="Pukall R."/>
            <person name="Spring S."/>
            <person name="Goker M."/>
            <person name="Sikorski J."/>
            <person name="Woyke T."/>
            <person name="Bristow J."/>
            <person name="Eisen J.A."/>
            <person name="Markowitz V."/>
            <person name="Hugenholtz P."/>
            <person name="Kyrpides N.C."/>
            <person name="Klenk H.P."/>
        </authorList>
    </citation>
    <scope>NUCLEOTIDE SEQUENCE [LARGE SCALE GENOMIC DNA]</scope>
    <source>
        <strain evidence="2">ATCC 33891 / DSM 2032 / 1pr3</strain>
    </source>
</reference>
<evidence type="ECO:0000313" key="2">
    <source>
        <dbReference type="Proteomes" id="UP000006365"/>
    </source>
</evidence>
<evidence type="ECO:0000313" key="1">
    <source>
        <dbReference type="EMBL" id="ADW16399.1"/>
    </source>
</evidence>
<gene>
    <name evidence="1" type="ordered locus">Despr_0211</name>
</gene>
<proteinExistence type="predicted"/>
<dbReference type="KEGG" id="dpr:Despr_0211"/>
<protein>
    <submittedName>
        <fullName evidence="1">Uncharacterized protein</fullName>
    </submittedName>
</protein>
<dbReference type="Proteomes" id="UP000006365">
    <property type="component" value="Chromosome"/>
</dbReference>
<keyword evidence="2" id="KW-1185">Reference proteome</keyword>
<organism evidence="1 2">
    <name type="scientific">Desulfobulbus propionicus (strain ATCC 33891 / DSM 2032 / VKM B-1956 / 1pr3)</name>
    <dbReference type="NCBI Taxonomy" id="577650"/>
    <lineage>
        <taxon>Bacteria</taxon>
        <taxon>Pseudomonadati</taxon>
        <taxon>Thermodesulfobacteriota</taxon>
        <taxon>Desulfobulbia</taxon>
        <taxon>Desulfobulbales</taxon>
        <taxon>Desulfobulbaceae</taxon>
        <taxon>Desulfobulbus</taxon>
    </lineage>
</organism>
<dbReference type="RefSeq" id="WP_015722947.1">
    <property type="nucleotide sequence ID" value="NC_014972.1"/>
</dbReference>
<name>A0A7U3YJ93_DESPD</name>